<feature type="non-terminal residue" evidence="1">
    <location>
        <position position="1"/>
    </location>
</feature>
<dbReference type="Proteomes" id="UP000789759">
    <property type="component" value="Unassembled WGS sequence"/>
</dbReference>
<keyword evidence="2" id="KW-1185">Reference proteome</keyword>
<gene>
    <name evidence="1" type="ORF">CPELLU_LOCUS19113</name>
</gene>
<dbReference type="OrthoDB" id="2361517at2759"/>
<reference evidence="1" key="1">
    <citation type="submission" date="2021-06" db="EMBL/GenBank/DDBJ databases">
        <authorList>
            <person name="Kallberg Y."/>
            <person name="Tangrot J."/>
            <person name="Rosling A."/>
        </authorList>
    </citation>
    <scope>NUCLEOTIDE SEQUENCE</scope>
    <source>
        <strain evidence="1">FL966</strain>
    </source>
</reference>
<organism evidence="1 2">
    <name type="scientific">Cetraspora pellucida</name>
    <dbReference type="NCBI Taxonomy" id="1433469"/>
    <lineage>
        <taxon>Eukaryota</taxon>
        <taxon>Fungi</taxon>
        <taxon>Fungi incertae sedis</taxon>
        <taxon>Mucoromycota</taxon>
        <taxon>Glomeromycotina</taxon>
        <taxon>Glomeromycetes</taxon>
        <taxon>Diversisporales</taxon>
        <taxon>Gigasporaceae</taxon>
        <taxon>Cetraspora</taxon>
    </lineage>
</organism>
<name>A0A9N9PF53_9GLOM</name>
<sequence length="146" mass="16635">INAISVVYLGMKKDRWIEQSELKATVKRAVESTSNVRMKSSRRSRISQILSQFENAFERVSGLYDMGAIKSDKGKPLDSDKIDKNINLLKNKLKKDNTALYQHLYSAVSSYPINELTWKDPLASQVISNKSTIVENLKTDYTKAFE</sequence>
<protein>
    <submittedName>
        <fullName evidence="1">5847_t:CDS:1</fullName>
    </submittedName>
</protein>
<dbReference type="AlphaFoldDB" id="A0A9N9PF53"/>
<proteinExistence type="predicted"/>
<dbReference type="EMBL" id="CAJVQA010042853">
    <property type="protein sequence ID" value="CAG8815243.1"/>
    <property type="molecule type" value="Genomic_DNA"/>
</dbReference>
<evidence type="ECO:0000313" key="1">
    <source>
        <dbReference type="EMBL" id="CAG8815243.1"/>
    </source>
</evidence>
<evidence type="ECO:0000313" key="2">
    <source>
        <dbReference type="Proteomes" id="UP000789759"/>
    </source>
</evidence>
<comment type="caution">
    <text evidence="1">The sequence shown here is derived from an EMBL/GenBank/DDBJ whole genome shotgun (WGS) entry which is preliminary data.</text>
</comment>
<feature type="non-terminal residue" evidence="1">
    <location>
        <position position="146"/>
    </location>
</feature>
<accession>A0A9N9PF53</accession>